<dbReference type="OrthoDB" id="1724643at2"/>
<reference evidence="1 2" key="1">
    <citation type="submission" date="2017-04" db="EMBL/GenBank/DDBJ databases">
        <authorList>
            <person name="Afonso C.L."/>
            <person name="Miller P.J."/>
            <person name="Scott M.A."/>
            <person name="Spackman E."/>
            <person name="Goraichik I."/>
            <person name="Dimitrov K.M."/>
            <person name="Suarez D.L."/>
            <person name="Swayne D.E."/>
        </authorList>
    </citation>
    <scope>NUCLEOTIDE SEQUENCE [LARGE SCALE GENOMIC DNA]</scope>
    <source>
        <strain evidence="1 2">ToBE</strain>
    </source>
</reference>
<dbReference type="RefSeq" id="WP_084663784.1">
    <property type="nucleotide sequence ID" value="NZ_LT838272.1"/>
</dbReference>
<dbReference type="EMBL" id="LT838272">
    <property type="protein sequence ID" value="SMB91845.1"/>
    <property type="molecule type" value="Genomic_DNA"/>
</dbReference>
<name>A0A1W1VEU3_9FIRM</name>
<evidence type="ECO:0000313" key="2">
    <source>
        <dbReference type="Proteomes" id="UP000192569"/>
    </source>
</evidence>
<organism evidence="1 2">
    <name type="scientific">Thermanaeromonas toyohensis ToBE</name>
    <dbReference type="NCBI Taxonomy" id="698762"/>
    <lineage>
        <taxon>Bacteria</taxon>
        <taxon>Bacillati</taxon>
        <taxon>Bacillota</taxon>
        <taxon>Clostridia</taxon>
        <taxon>Neomoorellales</taxon>
        <taxon>Neomoorellaceae</taxon>
        <taxon>Thermanaeromonas</taxon>
    </lineage>
</organism>
<dbReference type="AlphaFoldDB" id="A0A1W1VEU3"/>
<gene>
    <name evidence="1" type="ORF">SAMN00808754_0534</name>
</gene>
<sequence>MAENVQIQRLTFENFIVRLVRRFQDKVVNVEFFCGECCKKAVGGTLTLVGRDFLELEAPQEEKIQVFTISGGTIVLEELVEAIIIPLKQVCSVEIPND</sequence>
<evidence type="ECO:0000313" key="1">
    <source>
        <dbReference type="EMBL" id="SMB91845.1"/>
    </source>
</evidence>
<dbReference type="Proteomes" id="UP000192569">
    <property type="component" value="Chromosome I"/>
</dbReference>
<protein>
    <submittedName>
        <fullName evidence="1">Uncharacterized protein</fullName>
    </submittedName>
</protein>
<proteinExistence type="predicted"/>
<accession>A0A1W1VEU3</accession>
<keyword evidence="2" id="KW-1185">Reference proteome</keyword>